<feature type="compositionally biased region" description="Polar residues" evidence="1">
    <location>
        <begin position="279"/>
        <end position="289"/>
    </location>
</feature>
<protein>
    <submittedName>
        <fullName evidence="2">Uncharacterized protein</fullName>
    </submittedName>
</protein>
<reference evidence="2 3" key="1">
    <citation type="submission" date="2022-12" db="EMBL/GenBank/DDBJ databases">
        <title>Genomic features and morphological characterization of a novel Knufia sp. strain isolated from spacecraft assembly facility.</title>
        <authorList>
            <person name="Teixeira M."/>
            <person name="Chander A.M."/>
            <person name="Stajich J.E."/>
            <person name="Venkateswaran K."/>
        </authorList>
    </citation>
    <scope>NUCLEOTIDE SEQUENCE [LARGE SCALE GENOMIC DNA]</scope>
    <source>
        <strain evidence="2 3">FJI-L2-BK-P2</strain>
    </source>
</reference>
<proteinExistence type="predicted"/>
<comment type="caution">
    <text evidence="2">The sequence shown here is derived from an EMBL/GenBank/DDBJ whole genome shotgun (WGS) entry which is preliminary data.</text>
</comment>
<organism evidence="2 3">
    <name type="scientific">Knufia fluminis</name>
    <dbReference type="NCBI Taxonomy" id="191047"/>
    <lineage>
        <taxon>Eukaryota</taxon>
        <taxon>Fungi</taxon>
        <taxon>Dikarya</taxon>
        <taxon>Ascomycota</taxon>
        <taxon>Pezizomycotina</taxon>
        <taxon>Eurotiomycetes</taxon>
        <taxon>Chaetothyriomycetidae</taxon>
        <taxon>Chaetothyriales</taxon>
        <taxon>Trichomeriaceae</taxon>
        <taxon>Knufia</taxon>
    </lineage>
</organism>
<gene>
    <name evidence="2" type="ORF">OHC33_000586</name>
</gene>
<sequence length="295" mass="33735">MPPPLRQGNSNSQRRDSSESDHGTQTQGQPSDAIDTEQEQQQKEALQTSLQEAYDEIKQWNHQHHIFARLIHRPQPPPPSAEEITAALLNIPQTLEARLAPTFQALALVDENINQFHSERQSFNQQIDIHQQKQQFLRNAQRLRRRFRETRVKLDTIEQIGTLAIADSDRAIDHMLDSVKWACINMYAATQLELVRLYRKMVDQHVVAVGKEDIGKWLGNEKRMLAALEKAWCCEWVEGVFTLKLGLATVIDRIFPGVLAVRKPGRKKSDNSDEVIPTSRESSVSSFTTAIEDRK</sequence>
<dbReference type="EMBL" id="JAKLMC020000001">
    <property type="protein sequence ID" value="KAK5958743.1"/>
    <property type="molecule type" value="Genomic_DNA"/>
</dbReference>
<accession>A0AAN8EMW0</accession>
<evidence type="ECO:0000313" key="3">
    <source>
        <dbReference type="Proteomes" id="UP001316803"/>
    </source>
</evidence>
<evidence type="ECO:0000313" key="2">
    <source>
        <dbReference type="EMBL" id="KAK5958743.1"/>
    </source>
</evidence>
<name>A0AAN8EMW0_9EURO</name>
<dbReference type="Proteomes" id="UP001316803">
    <property type="component" value="Unassembled WGS sequence"/>
</dbReference>
<keyword evidence="3" id="KW-1185">Reference proteome</keyword>
<dbReference type="AlphaFoldDB" id="A0AAN8EMW0"/>
<feature type="region of interest" description="Disordered" evidence="1">
    <location>
        <begin position="264"/>
        <end position="295"/>
    </location>
</feature>
<feature type="region of interest" description="Disordered" evidence="1">
    <location>
        <begin position="1"/>
        <end position="43"/>
    </location>
</feature>
<evidence type="ECO:0000256" key="1">
    <source>
        <dbReference type="SAM" id="MobiDB-lite"/>
    </source>
</evidence>
<feature type="compositionally biased region" description="Basic and acidic residues" evidence="1">
    <location>
        <begin position="13"/>
        <end position="22"/>
    </location>
</feature>